<organism evidence="2 3">
    <name type="scientific">Actinoallomurus oryzae</name>
    <dbReference type="NCBI Taxonomy" id="502180"/>
    <lineage>
        <taxon>Bacteria</taxon>
        <taxon>Bacillati</taxon>
        <taxon>Actinomycetota</taxon>
        <taxon>Actinomycetes</taxon>
        <taxon>Streptosporangiales</taxon>
        <taxon>Thermomonosporaceae</taxon>
        <taxon>Actinoallomurus</taxon>
    </lineage>
</organism>
<gene>
    <name evidence="2" type="ORF">GCM10023191_080770</name>
</gene>
<proteinExistence type="predicted"/>
<name>A0ABP8QYV7_9ACTN</name>
<comment type="caution">
    <text evidence="2">The sequence shown here is derived from an EMBL/GenBank/DDBJ whole genome shotgun (WGS) entry which is preliminary data.</text>
</comment>
<dbReference type="EMBL" id="BAABHF010000048">
    <property type="protein sequence ID" value="GAA4513540.1"/>
    <property type="molecule type" value="Genomic_DNA"/>
</dbReference>
<evidence type="ECO:0000313" key="2">
    <source>
        <dbReference type="EMBL" id="GAA4513540.1"/>
    </source>
</evidence>
<feature type="signal peptide" evidence="1">
    <location>
        <begin position="1"/>
        <end position="23"/>
    </location>
</feature>
<reference evidence="3" key="1">
    <citation type="journal article" date="2019" name="Int. J. Syst. Evol. Microbiol.">
        <title>The Global Catalogue of Microorganisms (GCM) 10K type strain sequencing project: providing services to taxonomists for standard genome sequencing and annotation.</title>
        <authorList>
            <consortium name="The Broad Institute Genomics Platform"/>
            <consortium name="The Broad Institute Genome Sequencing Center for Infectious Disease"/>
            <person name="Wu L."/>
            <person name="Ma J."/>
        </authorList>
    </citation>
    <scope>NUCLEOTIDE SEQUENCE [LARGE SCALE GENOMIC DNA]</scope>
    <source>
        <strain evidence="3">JCM 17933</strain>
    </source>
</reference>
<dbReference type="RefSeq" id="WP_345473113.1">
    <property type="nucleotide sequence ID" value="NZ_BAABHF010000048.1"/>
</dbReference>
<dbReference type="Proteomes" id="UP001500503">
    <property type="component" value="Unassembled WGS sequence"/>
</dbReference>
<sequence>MKFRTRAATAVGGAAVVGMTAFAVGAAAPAGAQQAKPAVQAASVTPHHGTAAQGCWDDCWGWGGDHWGGGWDEGWYSSWHSWGYGW</sequence>
<evidence type="ECO:0000313" key="3">
    <source>
        <dbReference type="Proteomes" id="UP001500503"/>
    </source>
</evidence>
<keyword evidence="3" id="KW-1185">Reference proteome</keyword>
<protein>
    <submittedName>
        <fullName evidence="2">Uncharacterized protein</fullName>
    </submittedName>
</protein>
<feature type="chain" id="PRO_5045510970" evidence="1">
    <location>
        <begin position="24"/>
        <end position="86"/>
    </location>
</feature>
<evidence type="ECO:0000256" key="1">
    <source>
        <dbReference type="SAM" id="SignalP"/>
    </source>
</evidence>
<accession>A0ABP8QYV7</accession>
<keyword evidence="1" id="KW-0732">Signal</keyword>